<organism evidence="3 4">
    <name type="scientific">Eruca vesicaria subsp. sativa</name>
    <name type="common">Garden rocket</name>
    <name type="synonym">Eruca sativa</name>
    <dbReference type="NCBI Taxonomy" id="29727"/>
    <lineage>
        <taxon>Eukaryota</taxon>
        <taxon>Viridiplantae</taxon>
        <taxon>Streptophyta</taxon>
        <taxon>Embryophyta</taxon>
        <taxon>Tracheophyta</taxon>
        <taxon>Spermatophyta</taxon>
        <taxon>Magnoliopsida</taxon>
        <taxon>eudicotyledons</taxon>
        <taxon>Gunneridae</taxon>
        <taxon>Pentapetalae</taxon>
        <taxon>rosids</taxon>
        <taxon>malvids</taxon>
        <taxon>Brassicales</taxon>
        <taxon>Brassicaceae</taxon>
        <taxon>Brassiceae</taxon>
        <taxon>Eruca</taxon>
    </lineage>
</organism>
<dbReference type="PANTHER" id="PTHR31476">
    <property type="entry name" value="PROTEIN WHAT'S THIS FACTOR 1 HOMOLOG, CHLOROPLASTIC"/>
    <property type="match status" value="1"/>
</dbReference>
<name>A0ABC8KMP7_ERUVS</name>
<feature type="compositionally biased region" description="Basic residues" evidence="1">
    <location>
        <begin position="445"/>
        <end position="454"/>
    </location>
</feature>
<feature type="domain" description="PORR" evidence="2">
    <location>
        <begin position="29"/>
        <end position="355"/>
    </location>
</feature>
<dbReference type="Pfam" id="PF11955">
    <property type="entry name" value="PORR"/>
    <property type="match status" value="1"/>
</dbReference>
<dbReference type="InterPro" id="IPR045040">
    <property type="entry name" value="PORR_fam"/>
</dbReference>
<evidence type="ECO:0000313" key="4">
    <source>
        <dbReference type="Proteomes" id="UP001642260"/>
    </source>
</evidence>
<feature type="region of interest" description="Disordered" evidence="1">
    <location>
        <begin position="355"/>
        <end position="478"/>
    </location>
</feature>
<gene>
    <name evidence="3" type="ORF">ERUC_LOCUS25037</name>
</gene>
<sequence>MKSLFRTISPHRRHHRTFSETPEETYKFVRDRGLDHAVEREKNLKPLLNIKSLITSEPTKSLPISVIASQRDSLRIPLRPIEFIRAFPSVFHESLPGGIQPHISLTPETLNLDAEEELVYGSESYKQGLADRLLKLLMINRINKIPLEILDLLKWDLGLPKGYVESVVPEFPDYFRVVRSKLRGFSSRGELELVCWSKEHSVSVLEKKEKGYSRGAPIAFPMKFSNGFVVDKKMKRWIDDWQKLPYLSPYENMLHLSATSDESDKWAAGVLHEVLNLFVSRKVEKDLVLHLGEFMGLRSRFKRVLHNLPGVFYLSSKLRTHTVVLRDAYKRGVLVESDQLVTCRNRYMKLMSKAKKENNVVSSRKREDKGEVEGEVCESDAKGENDDVSGSEVEDDVDEEEEDDDGDDELEVEQDQSLKRGRRNSSPRGGRRSFGSLGSQEKPHTRSRAGRRSFGKSGSQEKPRSGRNKVKLTTEKSS</sequence>
<dbReference type="InterPro" id="IPR021099">
    <property type="entry name" value="PORR_domain"/>
</dbReference>
<protein>
    <recommendedName>
        <fullName evidence="2">PORR domain-containing protein</fullName>
    </recommendedName>
</protein>
<keyword evidence="4" id="KW-1185">Reference proteome</keyword>
<comment type="caution">
    <text evidence="3">The sequence shown here is derived from an EMBL/GenBank/DDBJ whole genome shotgun (WGS) entry which is preliminary data.</text>
</comment>
<proteinExistence type="predicted"/>
<feature type="compositionally biased region" description="Basic and acidic residues" evidence="1">
    <location>
        <begin position="355"/>
        <end position="372"/>
    </location>
</feature>
<evidence type="ECO:0000313" key="3">
    <source>
        <dbReference type="EMBL" id="CAH8359281.1"/>
    </source>
</evidence>
<feature type="compositionally biased region" description="Acidic residues" evidence="1">
    <location>
        <begin position="386"/>
        <end position="414"/>
    </location>
</feature>
<evidence type="ECO:0000256" key="1">
    <source>
        <dbReference type="SAM" id="MobiDB-lite"/>
    </source>
</evidence>
<dbReference type="Proteomes" id="UP001642260">
    <property type="component" value="Unassembled WGS sequence"/>
</dbReference>
<evidence type="ECO:0000259" key="2">
    <source>
        <dbReference type="Pfam" id="PF11955"/>
    </source>
</evidence>
<dbReference type="PANTHER" id="PTHR31476:SF16">
    <property type="entry name" value="F14O23.23 PROTEIN"/>
    <property type="match status" value="1"/>
</dbReference>
<reference evidence="3 4" key="1">
    <citation type="submission" date="2022-03" db="EMBL/GenBank/DDBJ databases">
        <authorList>
            <person name="Macdonald S."/>
            <person name="Ahmed S."/>
            <person name="Newling K."/>
        </authorList>
    </citation>
    <scope>NUCLEOTIDE SEQUENCE [LARGE SCALE GENOMIC DNA]</scope>
</reference>
<dbReference type="EMBL" id="CAKOAT010264042">
    <property type="protein sequence ID" value="CAH8359281.1"/>
    <property type="molecule type" value="Genomic_DNA"/>
</dbReference>
<accession>A0ABC8KMP7</accession>
<feature type="compositionally biased region" description="Basic residues" evidence="1">
    <location>
        <begin position="419"/>
        <end position="431"/>
    </location>
</feature>
<dbReference type="AlphaFoldDB" id="A0ABC8KMP7"/>